<sequence length="133" mass="14878">GRAVHSELINTEFVKEWLQCCKLQRGSECYLGDHKSPNDTANLRVLDVARGCLVGIPFSSRYVVLSYVGVTVQSLQTRKDNVNDLEEDGALLSRSAEVPQTTRDSITLMSQIGDRNFWVDALCIFQDDLANKI</sequence>
<dbReference type="Pfam" id="PF06985">
    <property type="entry name" value="HET"/>
    <property type="match status" value="1"/>
</dbReference>
<dbReference type="Proteomes" id="UP000800200">
    <property type="component" value="Unassembled WGS sequence"/>
</dbReference>
<gene>
    <name evidence="2" type="ORF">K469DRAFT_525424</name>
</gene>
<evidence type="ECO:0000313" key="3">
    <source>
        <dbReference type="Proteomes" id="UP000800200"/>
    </source>
</evidence>
<reference evidence="2" key="1">
    <citation type="journal article" date="2020" name="Stud. Mycol.">
        <title>101 Dothideomycetes genomes: a test case for predicting lifestyles and emergence of pathogens.</title>
        <authorList>
            <person name="Haridas S."/>
            <person name="Albert R."/>
            <person name="Binder M."/>
            <person name="Bloem J."/>
            <person name="Labutti K."/>
            <person name="Salamov A."/>
            <person name="Andreopoulos B."/>
            <person name="Baker S."/>
            <person name="Barry K."/>
            <person name="Bills G."/>
            <person name="Bluhm B."/>
            <person name="Cannon C."/>
            <person name="Castanera R."/>
            <person name="Culley D."/>
            <person name="Daum C."/>
            <person name="Ezra D."/>
            <person name="Gonzalez J."/>
            <person name="Henrissat B."/>
            <person name="Kuo A."/>
            <person name="Liang C."/>
            <person name="Lipzen A."/>
            <person name="Lutzoni F."/>
            <person name="Magnuson J."/>
            <person name="Mondo S."/>
            <person name="Nolan M."/>
            <person name="Ohm R."/>
            <person name="Pangilinan J."/>
            <person name="Park H.-J."/>
            <person name="Ramirez L."/>
            <person name="Alfaro M."/>
            <person name="Sun H."/>
            <person name="Tritt A."/>
            <person name="Yoshinaga Y."/>
            <person name="Zwiers L.-H."/>
            <person name="Turgeon B."/>
            <person name="Goodwin S."/>
            <person name="Spatafora J."/>
            <person name="Crous P."/>
            <person name="Grigoriev I."/>
        </authorList>
    </citation>
    <scope>NUCLEOTIDE SEQUENCE</scope>
    <source>
        <strain evidence="2">CBS 207.26</strain>
    </source>
</reference>
<feature type="non-terminal residue" evidence="2">
    <location>
        <position position="133"/>
    </location>
</feature>
<organism evidence="2 3">
    <name type="scientific">Zopfia rhizophila CBS 207.26</name>
    <dbReference type="NCBI Taxonomy" id="1314779"/>
    <lineage>
        <taxon>Eukaryota</taxon>
        <taxon>Fungi</taxon>
        <taxon>Dikarya</taxon>
        <taxon>Ascomycota</taxon>
        <taxon>Pezizomycotina</taxon>
        <taxon>Dothideomycetes</taxon>
        <taxon>Dothideomycetes incertae sedis</taxon>
        <taxon>Zopfiaceae</taxon>
        <taxon>Zopfia</taxon>
    </lineage>
</organism>
<dbReference type="InterPro" id="IPR010730">
    <property type="entry name" value="HET"/>
</dbReference>
<dbReference type="OrthoDB" id="5135333at2759"/>
<dbReference type="EMBL" id="ML994679">
    <property type="protein sequence ID" value="KAF2178057.1"/>
    <property type="molecule type" value="Genomic_DNA"/>
</dbReference>
<protein>
    <recommendedName>
        <fullName evidence="1">Heterokaryon incompatibility domain-containing protein</fullName>
    </recommendedName>
</protein>
<dbReference type="AlphaFoldDB" id="A0A6A6DF43"/>
<name>A0A6A6DF43_9PEZI</name>
<keyword evidence="3" id="KW-1185">Reference proteome</keyword>
<evidence type="ECO:0000259" key="1">
    <source>
        <dbReference type="Pfam" id="PF06985"/>
    </source>
</evidence>
<dbReference type="PANTHER" id="PTHR33112">
    <property type="entry name" value="DOMAIN PROTEIN, PUTATIVE-RELATED"/>
    <property type="match status" value="1"/>
</dbReference>
<accession>A0A6A6DF43</accession>
<feature type="non-terminal residue" evidence="2">
    <location>
        <position position="1"/>
    </location>
</feature>
<proteinExistence type="predicted"/>
<dbReference type="PANTHER" id="PTHR33112:SF12">
    <property type="entry name" value="HETEROKARYON INCOMPATIBILITY DOMAIN-CONTAINING PROTEIN"/>
    <property type="match status" value="1"/>
</dbReference>
<evidence type="ECO:0000313" key="2">
    <source>
        <dbReference type="EMBL" id="KAF2178057.1"/>
    </source>
</evidence>
<feature type="domain" description="Heterokaryon incompatibility" evidence="1">
    <location>
        <begin position="62"/>
        <end position="131"/>
    </location>
</feature>